<dbReference type="Proteomes" id="UP000242704">
    <property type="component" value="Unassembled WGS sequence"/>
</dbReference>
<evidence type="ECO:0000313" key="10">
    <source>
        <dbReference type="Proteomes" id="UP001240157"/>
    </source>
</evidence>
<dbReference type="GeneID" id="93656144"/>
<feature type="compositionally biased region" description="Basic and acidic residues" evidence="1">
    <location>
        <begin position="57"/>
        <end position="71"/>
    </location>
</feature>
<comment type="caution">
    <text evidence="4">The sequence shown here is derived from an EMBL/GenBank/DDBJ whole genome shotgun (WGS) entry which is preliminary data.</text>
</comment>
<reference evidence="3 10" key="3">
    <citation type="submission" date="2023-08" db="EMBL/GenBank/DDBJ databases">
        <title>Whole genome sequencing of Staphylococcus chromogenes NNSch 2386.</title>
        <authorList>
            <person name="Kropotov V.S."/>
            <person name="Boriskina E.V."/>
            <person name="Gordinskaya N.A."/>
            <person name="Shkurkina I.S."/>
            <person name="Kryazhev D.V."/>
            <person name="Alekseeva A.E."/>
            <person name="Makhova M.A."/>
        </authorList>
    </citation>
    <scope>NUCLEOTIDE SEQUENCE [LARGE SCALE GENOMIC DNA]</scope>
    <source>
        <strain evidence="3 10">NNSch 2386</strain>
    </source>
</reference>
<dbReference type="EMBL" id="PZAO01000009">
    <property type="protein sequence ID" value="PTG69975.1"/>
    <property type="molecule type" value="Genomic_DNA"/>
</dbReference>
<gene>
    <name evidence="5" type="ORF">BU638_05090</name>
    <name evidence="4" type="ORF">BU653_02065</name>
    <name evidence="6" type="ORF">BU676_05145</name>
    <name evidence="3" type="ORF">RCF65_08510</name>
</gene>
<evidence type="ECO:0000313" key="8">
    <source>
        <dbReference type="Proteomes" id="UP000242144"/>
    </source>
</evidence>
<dbReference type="EMBL" id="PZBZ01000007">
    <property type="protein sequence ID" value="PTG16632.1"/>
    <property type="molecule type" value="Genomic_DNA"/>
</dbReference>
<evidence type="ECO:0000313" key="5">
    <source>
        <dbReference type="EMBL" id="PTG27913.1"/>
    </source>
</evidence>
<proteinExistence type="predicted"/>
<evidence type="ECO:0000313" key="6">
    <source>
        <dbReference type="EMBL" id="PTG69975.1"/>
    </source>
</evidence>
<dbReference type="EMBL" id="PZCM01000004">
    <property type="protein sequence ID" value="PTG27913.1"/>
    <property type="molecule type" value="Genomic_DNA"/>
</dbReference>
<evidence type="ECO:0000313" key="9">
    <source>
        <dbReference type="Proteomes" id="UP000242704"/>
    </source>
</evidence>
<sequence length="89" mass="10056">MPNYTYTCATCGSFTLRQSMNISHEVATCPTCQSTAKREFTAFQTYKMDANLKQRIEKGQNPRVVKKEALPAKRKTPTSTQRPWVAGHS</sequence>
<evidence type="ECO:0000313" key="4">
    <source>
        <dbReference type="EMBL" id="PTG16632.1"/>
    </source>
</evidence>
<dbReference type="EMBL" id="JAVGJF010000057">
    <property type="protein sequence ID" value="MDQ7176027.1"/>
    <property type="molecule type" value="Genomic_DNA"/>
</dbReference>
<accession>A0AAE5T1A0</accession>
<evidence type="ECO:0000313" key="3">
    <source>
        <dbReference type="EMBL" id="MDQ7176027.1"/>
    </source>
</evidence>
<evidence type="ECO:0000313" key="7">
    <source>
        <dbReference type="Proteomes" id="UP000242008"/>
    </source>
</evidence>
<dbReference type="RefSeq" id="WP_037572261.1">
    <property type="nucleotide sequence ID" value="NZ_BMDK01000001.1"/>
</dbReference>
<evidence type="ECO:0000259" key="2">
    <source>
        <dbReference type="SMART" id="SM00834"/>
    </source>
</evidence>
<dbReference type="InterPro" id="IPR013429">
    <property type="entry name" value="Regulatory_FmdB_Zinc_ribbon"/>
</dbReference>
<dbReference type="NCBIfam" id="TIGR02605">
    <property type="entry name" value="CxxC_CxxC_SSSS"/>
    <property type="match status" value="1"/>
</dbReference>
<reference evidence="7 8" key="1">
    <citation type="journal article" date="2016" name="Front. Microbiol.">
        <title>Comprehensive Phylogenetic Analysis of Bovine Non-aureus Staphylococci Species Based on Whole-Genome Sequencing.</title>
        <authorList>
            <person name="Naushad S."/>
            <person name="Barkema H.W."/>
            <person name="Luby C."/>
            <person name="Condas L.A."/>
            <person name="Nobrega D.B."/>
            <person name="Carson D.A."/>
            <person name="De Buck J."/>
        </authorList>
    </citation>
    <scope>NUCLEOTIDE SEQUENCE [LARGE SCALE GENOMIC DNA]</scope>
    <source>
        <strain evidence="5 8">SNUC 105</strain>
        <strain evidence="6 7">SNUC 1363</strain>
        <strain evidence="4 9">SNUC 505</strain>
    </source>
</reference>
<dbReference type="AlphaFoldDB" id="A0AAE5T1A0"/>
<feature type="domain" description="Putative regulatory protein FmdB zinc ribbon" evidence="2">
    <location>
        <begin position="1"/>
        <end position="41"/>
    </location>
</feature>
<organism evidence="4 9">
    <name type="scientific">Staphylococcus chromogenes</name>
    <name type="common">Staphylococcus hyicus subsp. chromogenes</name>
    <dbReference type="NCBI Taxonomy" id="46126"/>
    <lineage>
        <taxon>Bacteria</taxon>
        <taxon>Bacillati</taxon>
        <taxon>Bacillota</taxon>
        <taxon>Bacilli</taxon>
        <taxon>Bacillales</taxon>
        <taxon>Staphylococcaceae</taxon>
        <taxon>Staphylococcus</taxon>
    </lineage>
</organism>
<dbReference type="Pfam" id="PF09723">
    <property type="entry name" value="Zn_ribbon_8"/>
    <property type="match status" value="1"/>
</dbReference>
<keyword evidence="7" id="KW-1185">Reference proteome</keyword>
<dbReference type="Proteomes" id="UP000242008">
    <property type="component" value="Unassembled WGS sequence"/>
</dbReference>
<protein>
    <submittedName>
        <fullName evidence="4">Zinc ribbon domain-containing protein</fullName>
    </submittedName>
</protein>
<feature type="region of interest" description="Disordered" evidence="1">
    <location>
        <begin position="57"/>
        <end position="89"/>
    </location>
</feature>
<dbReference type="Proteomes" id="UP000242144">
    <property type="component" value="Unassembled WGS sequence"/>
</dbReference>
<dbReference type="Proteomes" id="UP001240157">
    <property type="component" value="Unassembled WGS sequence"/>
</dbReference>
<name>A0AAE5T1A0_STACR</name>
<reference evidence="4" key="2">
    <citation type="submission" date="2018-03" db="EMBL/GenBank/DDBJ databases">
        <authorList>
            <person name="Naushad S."/>
        </authorList>
    </citation>
    <scope>NUCLEOTIDE SEQUENCE</scope>
    <source>
        <strain evidence="5">SNUC 105</strain>
        <strain evidence="6">SNUC 1363</strain>
        <strain evidence="4">SNUC 505</strain>
    </source>
</reference>
<dbReference type="SMART" id="SM00834">
    <property type="entry name" value="CxxC_CXXC_SSSS"/>
    <property type="match status" value="1"/>
</dbReference>
<evidence type="ECO:0000256" key="1">
    <source>
        <dbReference type="SAM" id="MobiDB-lite"/>
    </source>
</evidence>